<evidence type="ECO:0000256" key="1">
    <source>
        <dbReference type="ARBA" id="ARBA00022658"/>
    </source>
</evidence>
<evidence type="ECO:0000313" key="4">
    <source>
        <dbReference type="EMBL" id="KAK8983190.1"/>
    </source>
</evidence>
<dbReference type="EMBL" id="JBBPBN010000082">
    <property type="protein sequence ID" value="KAK8983190.1"/>
    <property type="molecule type" value="Genomic_DNA"/>
</dbReference>
<keyword evidence="1 2" id="KW-0344">Guanine-nucleotide releasing factor</keyword>
<dbReference type="PROSITE" id="PS51334">
    <property type="entry name" value="PRONE"/>
    <property type="match status" value="1"/>
</dbReference>
<feature type="domain" description="PRONE" evidence="3">
    <location>
        <begin position="182"/>
        <end position="554"/>
    </location>
</feature>
<name>A0ABR2P4U3_9ROSI</name>
<dbReference type="Proteomes" id="UP001396334">
    <property type="component" value="Unassembled WGS sequence"/>
</dbReference>
<dbReference type="InterPro" id="IPR005512">
    <property type="entry name" value="PRONE_dom"/>
</dbReference>
<protein>
    <recommendedName>
        <fullName evidence="3">PRONE domain-containing protein</fullName>
    </recommendedName>
</protein>
<reference evidence="4 5" key="1">
    <citation type="journal article" date="2024" name="G3 (Bethesda)">
        <title>Genome assembly of Hibiscus sabdariffa L. provides insights into metabolisms of medicinal natural products.</title>
        <authorList>
            <person name="Kim T."/>
        </authorList>
    </citation>
    <scope>NUCLEOTIDE SEQUENCE [LARGE SCALE GENOMIC DNA]</scope>
    <source>
        <strain evidence="4">TK-2024</strain>
        <tissue evidence="4">Old leaves</tissue>
    </source>
</reference>
<sequence length="618" mass="69534">MMTMRRRLACCTRDREFSLDFDEPEEDMALVKIRSSIGLLRGPKEMPPSWLASQLLLLYANTIIFHPFLQYQFPFAYKQVQKEIYPAAQQIKYMDIKSEFSGIMTYNGLESCILNNQSYENESRTSRGDGCASDSLDDDFSSCSSSKDAFGSFSSKWMKKDEQGLDEWELSESPKHFYVKEKPAYPIQFSDVETMKENFAKLLLGEDITGGRKGVSTALALSNAITNLAASVFGELWKLEPLAEERKNKWRREMDWLLSPTNYMVDLVPAKQNGANGRTMEIMTPKVRADIHMNLPALQKLDSMLIETLESMVNTEFCYAEVGSKAEGRNKSARESKRWWLPLPQVPKTGLSDTERKKLQCKGKVVYQVFKAATSINENVLLEMPIPSIIRDALPKSGKASVGDELYKVLTLESSSVDEMLVSLNLKSENNALEATNRLEAAIFAWKERLTDQASGKSPLRKSWSFIKDPLSEMEKMELLVDRAEALLHQIKTAYPNLPQTFLDATKIQYGKDVGHSILEAYSRVLKNLAFSILSRMGEILQEDSLCNPDSGVATWFFPGIKVENTRCSLIDAMKRVEGSHCESDTDRGSCGDATPSTSRSGRVWCIGKETCSVGMSP</sequence>
<dbReference type="Gene3D" id="1.20.58.2010">
    <property type="entry name" value="PRONE domain, subdomain 1"/>
    <property type="match status" value="2"/>
</dbReference>
<keyword evidence="5" id="KW-1185">Reference proteome</keyword>
<dbReference type="Pfam" id="PF03759">
    <property type="entry name" value="PRONE"/>
    <property type="match status" value="1"/>
</dbReference>
<accession>A0ABR2P4U3</accession>
<dbReference type="InterPro" id="IPR038937">
    <property type="entry name" value="RopGEF"/>
</dbReference>
<gene>
    <name evidence="4" type="ORF">V6N11_057943</name>
</gene>
<organism evidence="4 5">
    <name type="scientific">Hibiscus sabdariffa</name>
    <name type="common">roselle</name>
    <dbReference type="NCBI Taxonomy" id="183260"/>
    <lineage>
        <taxon>Eukaryota</taxon>
        <taxon>Viridiplantae</taxon>
        <taxon>Streptophyta</taxon>
        <taxon>Embryophyta</taxon>
        <taxon>Tracheophyta</taxon>
        <taxon>Spermatophyta</taxon>
        <taxon>Magnoliopsida</taxon>
        <taxon>eudicotyledons</taxon>
        <taxon>Gunneridae</taxon>
        <taxon>Pentapetalae</taxon>
        <taxon>rosids</taxon>
        <taxon>malvids</taxon>
        <taxon>Malvales</taxon>
        <taxon>Malvaceae</taxon>
        <taxon>Malvoideae</taxon>
        <taxon>Hibiscus</taxon>
    </lineage>
</organism>
<evidence type="ECO:0000313" key="5">
    <source>
        <dbReference type="Proteomes" id="UP001396334"/>
    </source>
</evidence>
<proteinExistence type="predicted"/>
<evidence type="ECO:0000259" key="3">
    <source>
        <dbReference type="PROSITE" id="PS51334"/>
    </source>
</evidence>
<dbReference type="PANTHER" id="PTHR33101:SF2">
    <property type="entry name" value="ROP GUANINE NUCLEOTIDE EXCHANGE FACTOR 14"/>
    <property type="match status" value="1"/>
</dbReference>
<dbReference type="PANTHER" id="PTHR33101">
    <property type="entry name" value="ROP GUANINE NUCLEOTIDE EXCHANGE FACTOR 1"/>
    <property type="match status" value="1"/>
</dbReference>
<comment type="caution">
    <text evidence="4">The sequence shown here is derived from an EMBL/GenBank/DDBJ whole genome shotgun (WGS) entry which is preliminary data.</text>
</comment>
<evidence type="ECO:0000256" key="2">
    <source>
        <dbReference type="PROSITE-ProRule" id="PRU00663"/>
    </source>
</evidence>